<dbReference type="eggNOG" id="ENOG502QZ3N">
    <property type="taxonomic scope" value="Eukaryota"/>
</dbReference>
<evidence type="ECO:0000313" key="4">
    <source>
        <dbReference type="EMBL" id="CBZ50969.1"/>
    </source>
</evidence>
<keyword evidence="2" id="KW-1133">Transmembrane helix</keyword>
<dbReference type="GO" id="GO:0008081">
    <property type="term" value="F:phosphoric diester hydrolase activity"/>
    <property type="evidence" value="ECO:0007669"/>
    <property type="project" value="InterPro"/>
</dbReference>
<dbReference type="EMBL" id="LN714484">
    <property type="protein sequence ID" value="CEL68272.1"/>
    <property type="molecule type" value="Genomic_DNA"/>
</dbReference>
<protein>
    <recommendedName>
        <fullName evidence="7">Transmembrane protein</fullName>
    </recommendedName>
</protein>
<reference evidence="4" key="2">
    <citation type="submission" date="2011-03" db="EMBL/GenBank/DDBJ databases">
        <title>Comparative genomics and transcriptomics of Neospora caninum and Toxoplasma gondii.</title>
        <authorList>
            <person name="Reid A.J."/>
            <person name="Sohal A."/>
            <person name="Harris D."/>
            <person name="Quail M."/>
            <person name="Sanders M."/>
            <person name="Berriman M."/>
            <person name="Wastling J.M."/>
            <person name="Pain A."/>
        </authorList>
    </citation>
    <scope>NUCLEOTIDE SEQUENCE</scope>
    <source>
        <strain evidence="4">Liverpool</strain>
    </source>
</reference>
<keyword evidence="2" id="KW-0812">Transmembrane</keyword>
<evidence type="ECO:0000256" key="3">
    <source>
        <dbReference type="SAM" id="SignalP"/>
    </source>
</evidence>
<dbReference type="OrthoDB" id="329684at2759"/>
<sequence>MWGMTECRGLSPSRRQRLLRLAGFNGLLLLCLSILAACEPETKNDRPSKLPETTYPEFRFGPAIRPRKRIPSRQSAAAWMRLFGDMTLTELALPATVHSTLTDVTAPRYMDLTHAQNVDINRQLYDGIRSFDVRPWRNSRDGRWYSEAPWRLEEDLVTLRKAVSSFSQLSSSPIAALPHSLQNTIDLHSRTTLEDSLFRPVQRFLRSNGSEVAVVVFSALNGNRRGGVNSVEQASSLGAMLKRYADYNQPGAKADPSSPLPPFSDLSSPTFVEGHPGGDTNRKGKGKPPTFEVVSPSDPSASFMTSAVRKPLTYEDVQALLELIDEYWGQLLPRHDHVFFGPPVKKEAREPAGSTAFPGAAGRPQEAALKRADADASGPAYPMAESVNRPEVFAKWLRQQGEMYLSELPVREIVGARVQLLLFVDDPLVAWYITTFSHEHVMVFVAGDHIYDVSYRSEALFAPCGIPHRTGPIGDELTLTKERSWTECRSKCESLSSTHLPTGSRGACTYWTFGPVPSSYENSNAGDNSAPTAPVYDCRTFAGSFTVQNLAPRIGAVTQAVDCGPSSLMEDPMQWSASSLFSDLTEAVCPIAGAGVSAVSLNVLQPFARELCLLDTSGASSSASRRRRGSKSGAPVARGVQALKKLIRVHFAPSSPLFFVDGTRGGKRHFGTVDVTAPMNRLTVPWVYWHLERQQLLEGLLTGTGESRELPAGISRARGSRGGQLTRPVNALMVMRYDSLNNEIRNGQPFNYFEMVMHLNPLPAAAAALALEGDVGDFSAEHYLHLTAFHELPGDSEAGALFSAFDLSKSSNAPCKSMIWLVVCVSILCLVAMIVAFVCGSSIIWKKPPPSAHGDWAAAPIAAAQAGAPTVVQMGTIDAA</sequence>
<dbReference type="Gene3D" id="3.20.20.190">
    <property type="entry name" value="Phosphatidylinositol (PI) phosphodiesterase"/>
    <property type="match status" value="1"/>
</dbReference>
<dbReference type="GO" id="GO:0006629">
    <property type="term" value="P:lipid metabolic process"/>
    <property type="evidence" value="ECO:0007669"/>
    <property type="project" value="InterPro"/>
</dbReference>
<evidence type="ECO:0000313" key="6">
    <source>
        <dbReference type="Proteomes" id="UP000007494"/>
    </source>
</evidence>
<dbReference type="AlphaFoldDB" id="F0VBI5"/>
<evidence type="ECO:0008006" key="7">
    <source>
        <dbReference type="Google" id="ProtNLM"/>
    </source>
</evidence>
<keyword evidence="6" id="KW-1185">Reference proteome</keyword>
<feature type="transmembrane region" description="Helical" evidence="2">
    <location>
        <begin position="818"/>
        <end position="839"/>
    </location>
</feature>
<feature type="region of interest" description="Disordered" evidence="1">
    <location>
        <begin position="248"/>
        <end position="302"/>
    </location>
</feature>
<feature type="region of interest" description="Disordered" evidence="1">
    <location>
        <begin position="349"/>
        <end position="381"/>
    </location>
</feature>
<reference evidence="4" key="1">
    <citation type="submission" date="2011-02" db="EMBL/GenBank/DDBJ databases">
        <authorList>
            <person name="Aslett M."/>
        </authorList>
    </citation>
    <scope>NUCLEOTIDE SEQUENCE</scope>
    <source>
        <strain evidence="4">Liverpool</strain>
    </source>
</reference>
<dbReference type="SUPFAM" id="SSF51695">
    <property type="entry name" value="PLC-like phosphodiesterases"/>
    <property type="match status" value="1"/>
</dbReference>
<dbReference type="GeneID" id="13439955"/>
<evidence type="ECO:0000313" key="5">
    <source>
        <dbReference type="EMBL" id="CEL68272.1"/>
    </source>
</evidence>
<evidence type="ECO:0000256" key="2">
    <source>
        <dbReference type="SAM" id="Phobius"/>
    </source>
</evidence>
<evidence type="ECO:0000256" key="1">
    <source>
        <dbReference type="SAM" id="MobiDB-lite"/>
    </source>
</evidence>
<dbReference type="OMA" id="MQWSASS"/>
<name>F0VBI5_NEOCL</name>
<dbReference type="InterPro" id="IPR017946">
    <property type="entry name" value="PLC-like_Pdiesterase_TIM-brl"/>
</dbReference>
<reference evidence="6" key="3">
    <citation type="journal article" date="2012" name="PLoS Pathog.">
        <title>Comparative genomics of the apicomplexan parasites Toxoplasma gondii and Neospora caninum: Coccidia differing in host range and transmission strategy.</title>
        <authorList>
            <person name="Reid A.J."/>
            <person name="Vermont S.J."/>
            <person name="Cotton J.A."/>
            <person name="Harris D."/>
            <person name="Hill-Cawthorne G.A."/>
            <person name="Konen-Waisman S."/>
            <person name="Latham S.M."/>
            <person name="Mourier T."/>
            <person name="Norton R."/>
            <person name="Quail M.A."/>
            <person name="Sanders M."/>
            <person name="Shanmugam D."/>
            <person name="Sohal A."/>
            <person name="Wasmuth J.D."/>
            <person name="Brunk B."/>
            <person name="Grigg M.E."/>
            <person name="Howard J.C."/>
            <person name="Parkinson J."/>
            <person name="Roos D.S."/>
            <person name="Trees A.J."/>
            <person name="Berriman M."/>
            <person name="Pain A."/>
            <person name="Wastling J.M."/>
        </authorList>
    </citation>
    <scope>NUCLEOTIDE SEQUENCE [LARGE SCALE GENOMIC DNA]</scope>
    <source>
        <strain evidence="6">Liverpool</strain>
    </source>
</reference>
<reference evidence="5" key="4">
    <citation type="journal article" date="2015" name="PLoS ONE">
        <title>Comprehensive Evaluation of Toxoplasma gondii VEG and Neospora caninum LIV Genomes with Tachyzoite Stage Transcriptome and Proteome Defines Novel Transcript Features.</title>
        <authorList>
            <person name="Ramaprasad A."/>
            <person name="Mourier T."/>
            <person name="Naeem R."/>
            <person name="Malas T.B."/>
            <person name="Moussa E."/>
            <person name="Panigrahi A."/>
            <person name="Vermont S.J."/>
            <person name="Otto T.D."/>
            <person name="Wastling J."/>
            <person name="Pain A."/>
        </authorList>
    </citation>
    <scope>NUCLEOTIDE SEQUENCE</scope>
    <source>
        <strain evidence="5">Liverpool</strain>
    </source>
</reference>
<organism evidence="4 6">
    <name type="scientific">Neospora caninum (strain Liverpool)</name>
    <dbReference type="NCBI Taxonomy" id="572307"/>
    <lineage>
        <taxon>Eukaryota</taxon>
        <taxon>Sar</taxon>
        <taxon>Alveolata</taxon>
        <taxon>Apicomplexa</taxon>
        <taxon>Conoidasida</taxon>
        <taxon>Coccidia</taxon>
        <taxon>Eucoccidiorida</taxon>
        <taxon>Eimeriorina</taxon>
        <taxon>Sarcocystidae</taxon>
        <taxon>Neospora</taxon>
    </lineage>
</organism>
<dbReference type="InParanoid" id="F0VBI5"/>
<dbReference type="RefSeq" id="XP_003881002.1">
    <property type="nucleotide sequence ID" value="XM_003880953.1"/>
</dbReference>
<feature type="signal peptide" evidence="3">
    <location>
        <begin position="1"/>
        <end position="38"/>
    </location>
</feature>
<keyword evidence="3" id="KW-0732">Signal</keyword>
<keyword evidence="2" id="KW-0472">Membrane</keyword>
<dbReference type="VEuPathDB" id="ToxoDB:NCLIV_040440"/>
<proteinExistence type="predicted"/>
<dbReference type="Proteomes" id="UP000007494">
    <property type="component" value="Chromosome IX"/>
</dbReference>
<gene>
    <name evidence="5" type="ORF">BN1204_040440</name>
    <name evidence="4" type="ORF">NCLIV_040440</name>
</gene>
<accession>F0VBI5</accession>
<dbReference type="EMBL" id="FR823385">
    <property type="protein sequence ID" value="CBZ50969.1"/>
    <property type="molecule type" value="Genomic_DNA"/>
</dbReference>
<feature type="chain" id="PRO_5007655011" description="Transmembrane protein" evidence="3">
    <location>
        <begin position="39"/>
        <end position="880"/>
    </location>
</feature>